<evidence type="ECO:0000313" key="2">
    <source>
        <dbReference type="Proteomes" id="UP000224567"/>
    </source>
</evidence>
<reference evidence="2" key="2">
    <citation type="journal article" date="2017" name="J. Anim. Genet.">
        <title>Multiple reference genome sequences of hot pepper reveal the massive evolution of plant disease resistance genes by retroduplication.</title>
        <authorList>
            <person name="Kim S."/>
            <person name="Park J."/>
            <person name="Yeom S.-I."/>
            <person name="Kim Y.-M."/>
            <person name="Seo E."/>
            <person name="Kim K.-T."/>
            <person name="Kim M.-S."/>
            <person name="Lee J.M."/>
            <person name="Cheong K."/>
            <person name="Shin H.-S."/>
            <person name="Kim S.-B."/>
            <person name="Han K."/>
            <person name="Lee J."/>
            <person name="Park M."/>
            <person name="Lee H.-A."/>
            <person name="Lee H.-Y."/>
            <person name="Lee Y."/>
            <person name="Oh S."/>
            <person name="Lee J.H."/>
            <person name="Choi E."/>
            <person name="Choi E."/>
            <person name="Lee S.E."/>
            <person name="Jeon J."/>
            <person name="Kim H."/>
            <person name="Choi G."/>
            <person name="Song H."/>
            <person name="Lee J."/>
            <person name="Lee S.-C."/>
            <person name="Kwon J.-K."/>
            <person name="Lee H.-Y."/>
            <person name="Koo N."/>
            <person name="Hong Y."/>
            <person name="Kim R.W."/>
            <person name="Kang W.-H."/>
            <person name="Huh J.H."/>
            <person name="Kang B.-C."/>
            <person name="Yang T.-J."/>
            <person name="Lee Y.-H."/>
            <person name="Bennetzen J.L."/>
            <person name="Choi D."/>
        </authorList>
    </citation>
    <scope>NUCLEOTIDE SEQUENCE [LARGE SCALE GENOMIC DNA]</scope>
    <source>
        <strain evidence="2">cv. PBC81</strain>
    </source>
</reference>
<proteinExistence type="predicted"/>
<protein>
    <submittedName>
        <fullName evidence="1">Ribosome biogenesis protein RLP24</fullName>
    </submittedName>
</protein>
<dbReference type="EMBL" id="MLFT02000010">
    <property type="protein sequence ID" value="PHT37371.1"/>
    <property type="molecule type" value="Genomic_DNA"/>
</dbReference>
<comment type="caution">
    <text evidence="1">The sequence shown here is derived from an EMBL/GenBank/DDBJ whole genome shotgun (WGS) entry which is preliminary data.</text>
</comment>
<dbReference type="AlphaFoldDB" id="A0A2G2VWN3"/>
<dbReference type="STRING" id="33114.A0A2G2VWN3"/>
<keyword evidence="2" id="KW-1185">Reference proteome</keyword>
<name>A0A2G2VWN3_CAPBA</name>
<gene>
    <name evidence="1" type="ORF">CQW23_25071</name>
</gene>
<dbReference type="Proteomes" id="UP000224567">
    <property type="component" value="Unassembled WGS sequence"/>
</dbReference>
<organism evidence="1 2">
    <name type="scientific">Capsicum baccatum</name>
    <name type="common">Peruvian pepper</name>
    <dbReference type="NCBI Taxonomy" id="33114"/>
    <lineage>
        <taxon>Eukaryota</taxon>
        <taxon>Viridiplantae</taxon>
        <taxon>Streptophyta</taxon>
        <taxon>Embryophyta</taxon>
        <taxon>Tracheophyta</taxon>
        <taxon>Spermatophyta</taxon>
        <taxon>Magnoliopsida</taxon>
        <taxon>eudicotyledons</taxon>
        <taxon>Gunneridae</taxon>
        <taxon>Pentapetalae</taxon>
        <taxon>asterids</taxon>
        <taxon>lamiids</taxon>
        <taxon>Solanales</taxon>
        <taxon>Solanaceae</taxon>
        <taxon>Solanoideae</taxon>
        <taxon>Capsiceae</taxon>
        <taxon>Capsicum</taxon>
    </lineage>
</organism>
<accession>A0A2G2VWN3</accession>
<evidence type="ECO:0000313" key="1">
    <source>
        <dbReference type="EMBL" id="PHT37371.1"/>
    </source>
</evidence>
<reference evidence="1 2" key="1">
    <citation type="journal article" date="2017" name="Genome Biol.">
        <title>New reference genome sequences of hot pepper reveal the massive evolution of plant disease-resistance genes by retroduplication.</title>
        <authorList>
            <person name="Kim S."/>
            <person name="Park J."/>
            <person name="Yeom S.I."/>
            <person name="Kim Y.M."/>
            <person name="Seo E."/>
            <person name="Kim K.T."/>
            <person name="Kim M.S."/>
            <person name="Lee J.M."/>
            <person name="Cheong K."/>
            <person name="Shin H.S."/>
            <person name="Kim S.B."/>
            <person name="Han K."/>
            <person name="Lee J."/>
            <person name="Park M."/>
            <person name="Lee H.A."/>
            <person name="Lee H.Y."/>
            <person name="Lee Y."/>
            <person name="Oh S."/>
            <person name="Lee J.H."/>
            <person name="Choi E."/>
            <person name="Choi E."/>
            <person name="Lee S.E."/>
            <person name="Jeon J."/>
            <person name="Kim H."/>
            <person name="Choi G."/>
            <person name="Song H."/>
            <person name="Lee J."/>
            <person name="Lee S.C."/>
            <person name="Kwon J.K."/>
            <person name="Lee H.Y."/>
            <person name="Koo N."/>
            <person name="Hong Y."/>
            <person name="Kim R.W."/>
            <person name="Kang W.H."/>
            <person name="Huh J.H."/>
            <person name="Kang B.C."/>
            <person name="Yang T.J."/>
            <person name="Lee Y.H."/>
            <person name="Bennetzen J.L."/>
            <person name="Choi D."/>
        </authorList>
    </citation>
    <scope>NUCLEOTIDE SEQUENCE [LARGE SCALE GENOMIC DNA]</scope>
    <source>
        <strain evidence="2">cv. PBC81</strain>
    </source>
</reference>
<dbReference type="OrthoDB" id="10262490at2759"/>
<sequence length="113" mass="12935">MESQVSSGFLVQPTLEPNDIMADLFSPMVKLQHELLKLIIVCHNTLIPLPNVTENTLRAIKKIDKIRVDREERHIAKRMKGKKAKEQREAMKELEQSIHIVKAPAALNQDPFT</sequence>